<evidence type="ECO:0000256" key="1">
    <source>
        <dbReference type="SAM" id="Phobius"/>
    </source>
</evidence>
<protein>
    <submittedName>
        <fullName evidence="2">Putative neutral zinc metallopeptidase</fullName>
    </submittedName>
</protein>
<keyword evidence="1" id="KW-1133">Transmembrane helix</keyword>
<sequence length="226" mass="24947">MFYPFDYTFILLIPALILAFYAQSKVKSTYATLSQKRSRAGLSGFEVAQQLIQQNNLSLRVEETPGQLTDHYDPSREILRLSTGVARGGSIADYSIAAHEVGHALQKREKYGAFALRSILVPVASIGSQAAFPLFFIGLIFSFRFLMDIGIIFFSLAVLFQVVTLPVEYDASRRAYAALTNSGIVAVDEQPDIKKMLNAAALTYVAATAMAALQLLRLILLRQSRD</sequence>
<comment type="caution">
    <text evidence="2">The sequence shown here is derived from an EMBL/GenBank/DDBJ whole genome shotgun (WGS) entry which is preliminary data.</text>
</comment>
<dbReference type="PANTHER" id="PTHR36434">
    <property type="entry name" value="MEMBRANE PROTEASE YUGP-RELATED"/>
    <property type="match status" value="1"/>
</dbReference>
<dbReference type="Proteomes" id="UP000485569">
    <property type="component" value="Unassembled WGS sequence"/>
</dbReference>
<dbReference type="PANTHER" id="PTHR36434:SF1">
    <property type="entry name" value="MEMBRANE PROTEASE YUGP-RELATED"/>
    <property type="match status" value="1"/>
</dbReference>
<feature type="transmembrane region" description="Helical" evidence="1">
    <location>
        <begin position="149"/>
        <end position="167"/>
    </location>
</feature>
<feature type="transmembrane region" description="Helical" evidence="1">
    <location>
        <begin position="201"/>
        <end position="220"/>
    </location>
</feature>
<dbReference type="InterPro" id="IPR007395">
    <property type="entry name" value="Zn_peptidase_2"/>
</dbReference>
<reference evidence="2" key="1">
    <citation type="submission" date="2017-02" db="EMBL/GenBank/DDBJ databases">
        <title>Delving into the versatile metabolic prowess of the omnipresent phylum Bacteroidetes.</title>
        <authorList>
            <person name="Nobu M.K."/>
            <person name="Mei R."/>
            <person name="Narihiro T."/>
            <person name="Kuroda K."/>
            <person name="Liu W.-T."/>
        </authorList>
    </citation>
    <scope>NUCLEOTIDE SEQUENCE</scope>
    <source>
        <strain evidence="2">ADurb.Bin276</strain>
    </source>
</reference>
<gene>
    <name evidence="2" type="ORF">BWY41_00770</name>
</gene>
<keyword evidence="1" id="KW-0812">Transmembrane</keyword>
<dbReference type="EMBL" id="MWBQ01000047">
    <property type="protein sequence ID" value="OQA59741.1"/>
    <property type="molecule type" value="Genomic_DNA"/>
</dbReference>
<dbReference type="AlphaFoldDB" id="A0A1V5SZY7"/>
<evidence type="ECO:0000313" key="2">
    <source>
        <dbReference type="EMBL" id="OQA59741.1"/>
    </source>
</evidence>
<keyword evidence="1" id="KW-0472">Membrane</keyword>
<feature type="transmembrane region" description="Helical" evidence="1">
    <location>
        <begin position="119"/>
        <end position="142"/>
    </location>
</feature>
<organism evidence="2">
    <name type="scientific">Candidatus Atribacter allofermentans</name>
    <dbReference type="NCBI Taxonomy" id="1852833"/>
    <lineage>
        <taxon>Bacteria</taxon>
        <taxon>Pseudomonadati</taxon>
        <taxon>Atribacterota</taxon>
        <taxon>Atribacteria</taxon>
        <taxon>Atribacterales</taxon>
        <taxon>Atribacteraceae</taxon>
        <taxon>Atribacter</taxon>
    </lineage>
</organism>
<dbReference type="Pfam" id="PF04298">
    <property type="entry name" value="Zn_peptidase_2"/>
    <property type="match status" value="1"/>
</dbReference>
<proteinExistence type="predicted"/>
<accession>A0A1V5SZY7</accession>
<name>A0A1V5SZY7_9BACT</name>